<dbReference type="AlphaFoldDB" id="A0AA95KF91"/>
<dbReference type="Pfam" id="PF10134">
    <property type="entry name" value="RPA"/>
    <property type="match status" value="1"/>
</dbReference>
<dbReference type="EMBL" id="CP123514">
    <property type="protein sequence ID" value="WGM03998.1"/>
    <property type="molecule type" value="Genomic_DNA"/>
</dbReference>
<evidence type="ECO:0000259" key="1">
    <source>
        <dbReference type="PROSITE" id="PS50172"/>
    </source>
</evidence>
<protein>
    <submittedName>
        <fullName evidence="2">Replication initiator protein A</fullName>
    </submittedName>
</protein>
<dbReference type="InterPro" id="IPR001357">
    <property type="entry name" value="BRCT_dom"/>
</dbReference>
<dbReference type="PROSITE" id="PS50172">
    <property type="entry name" value="BRCT"/>
    <property type="match status" value="1"/>
</dbReference>
<evidence type="ECO:0000313" key="3">
    <source>
        <dbReference type="Proteomes" id="UP001177595"/>
    </source>
</evidence>
<sequence length="303" mass="35299">MSLKTLRPHKHKKLEFFIADDVDVSTFRDEIASMEHPFFALKAGDTKIREYKNGNVIIIVRPAAEIGLATVFDKDIWIYAISKLQEAINNNQDISRTIAFTPYDFFVTTNRDKSGRAYDDLKKALSRLSGTRIQTNIIYSEDNKKTIDFGLIDKWEIIEKKKGKLEIGMVEVTLPDWLYHAITKTKVLKINSDYFRIRKAIDRRLYEISRKHCGNQHEFVILLSKLHAKVGSSSPLKRFRQDIKKISISNDLPDYEIMFDHNTDKVTFKNRNQNTPQAELSRKREKGKKEIFKIKNNLSKKSL</sequence>
<accession>A0AA95KF91</accession>
<feature type="domain" description="BRCT" evidence="1">
    <location>
        <begin position="95"/>
        <end position="195"/>
    </location>
</feature>
<gene>
    <name evidence="2" type="ORF">QE210_21435</name>
</gene>
<name>A0AA95KF91_9GAMM</name>
<dbReference type="InterPro" id="IPR018777">
    <property type="entry name" value="Replication_initiator_prot_A"/>
</dbReference>
<organism evidence="2 3">
    <name type="scientific">Arsenophonus nasoniae</name>
    <name type="common">son-killer infecting Nasonia vitripennis</name>
    <dbReference type="NCBI Taxonomy" id="638"/>
    <lineage>
        <taxon>Bacteria</taxon>
        <taxon>Pseudomonadati</taxon>
        <taxon>Pseudomonadota</taxon>
        <taxon>Gammaproteobacteria</taxon>
        <taxon>Enterobacterales</taxon>
        <taxon>Morganellaceae</taxon>
        <taxon>Arsenophonus</taxon>
    </lineage>
</organism>
<dbReference type="Gene3D" id="1.10.10.10">
    <property type="entry name" value="Winged helix-like DNA-binding domain superfamily/Winged helix DNA-binding domain"/>
    <property type="match status" value="1"/>
</dbReference>
<proteinExistence type="predicted"/>
<dbReference type="Proteomes" id="UP001177595">
    <property type="component" value="Plasmid paPv10"/>
</dbReference>
<reference evidence="2" key="1">
    <citation type="submission" date="2023-04" db="EMBL/GenBank/DDBJ databases">
        <title>Genome dynamics across the evolutionary transition to endosymbiosis.</title>
        <authorList>
            <person name="Siozios S."/>
            <person name="Nadal-Jimenez P."/>
            <person name="Azagi T."/>
            <person name="Sprong H."/>
            <person name="Frost C.L."/>
            <person name="Parratt S.R."/>
            <person name="Taylor G."/>
            <person name="Brettell L."/>
            <person name="Lew K.C."/>
            <person name="Croft L."/>
            <person name="King K.C."/>
            <person name="Brockhurst M.A."/>
            <person name="Hypsa V."/>
            <person name="Novakova E."/>
            <person name="Darby A.C."/>
            <person name="Hurst G.D.D."/>
        </authorList>
    </citation>
    <scope>NUCLEOTIDE SEQUENCE</scope>
    <source>
        <strain evidence="2">APv</strain>
        <plasmid evidence="2">paPv10</plasmid>
    </source>
</reference>
<keyword evidence="2" id="KW-0614">Plasmid</keyword>
<evidence type="ECO:0000313" key="2">
    <source>
        <dbReference type="EMBL" id="WGM03998.1"/>
    </source>
</evidence>
<geneLocation type="plasmid" evidence="2 3">
    <name>paPv10</name>
</geneLocation>
<dbReference type="RefSeq" id="WP_280627236.1">
    <property type="nucleotide sequence ID" value="NZ_CP123514.1"/>
</dbReference>
<dbReference type="InterPro" id="IPR036388">
    <property type="entry name" value="WH-like_DNA-bd_sf"/>
</dbReference>